<accession>A0ABY7AN61</accession>
<evidence type="ECO:0000313" key="2">
    <source>
        <dbReference type="EMBL" id="WAJ69895.1"/>
    </source>
</evidence>
<feature type="chain" id="PRO_5045347166" evidence="1">
    <location>
        <begin position="22"/>
        <end position="213"/>
    </location>
</feature>
<keyword evidence="1" id="KW-0732">Signal</keyword>
<dbReference type="InterPro" id="IPR008972">
    <property type="entry name" value="Cupredoxin"/>
</dbReference>
<dbReference type="InterPro" id="IPR034242">
    <property type="entry name" value="MauL"/>
</dbReference>
<dbReference type="CDD" id="cd04221">
    <property type="entry name" value="MauL"/>
    <property type="match status" value="1"/>
</dbReference>
<dbReference type="SUPFAM" id="SSF49503">
    <property type="entry name" value="Cupredoxins"/>
    <property type="match status" value="1"/>
</dbReference>
<sequence length="213" mass="23789">MMKLYASLIAACLLLPASLMAQSEIKVIDQNGNPVSEAVISLPGTEVSVSEQTLVMDQVNKQFLPQVLLIQQGQSVHFPNSDNIRHHVYSFSSAKPFEIKLYSGSSTDPVRFDKSGLVVLGCNIHDNMIGYIYVADNELAQISNNKGLVTFNQDLLPKNVQVWHAKLSNSSSKRKLFVLEKKNTEGDWLLQINLIAKPKSAEKKVKSFRNRFN</sequence>
<name>A0ABY7AN61_9ALTE</name>
<proteinExistence type="predicted"/>
<dbReference type="Gene3D" id="2.60.40.420">
    <property type="entry name" value="Cupredoxins - blue copper proteins"/>
    <property type="match status" value="1"/>
</dbReference>
<keyword evidence="3" id="KW-1185">Reference proteome</keyword>
<evidence type="ECO:0000313" key="3">
    <source>
        <dbReference type="Proteomes" id="UP001163726"/>
    </source>
</evidence>
<organism evidence="2 3">
    <name type="scientific">Catenovulum adriaticum</name>
    <dbReference type="NCBI Taxonomy" id="2984846"/>
    <lineage>
        <taxon>Bacteria</taxon>
        <taxon>Pseudomonadati</taxon>
        <taxon>Pseudomonadota</taxon>
        <taxon>Gammaproteobacteria</taxon>
        <taxon>Alteromonadales</taxon>
        <taxon>Alteromonadaceae</taxon>
        <taxon>Catenovulum</taxon>
    </lineage>
</organism>
<evidence type="ECO:0000256" key="1">
    <source>
        <dbReference type="SAM" id="SignalP"/>
    </source>
</evidence>
<protein>
    <submittedName>
        <fullName evidence="2">Methylamine utilization protein</fullName>
    </submittedName>
</protein>
<gene>
    <name evidence="2" type="ORF">OLW01_12195</name>
</gene>
<dbReference type="Proteomes" id="UP001163726">
    <property type="component" value="Chromosome"/>
</dbReference>
<dbReference type="RefSeq" id="WP_268074189.1">
    <property type="nucleotide sequence ID" value="NZ_CP109965.1"/>
</dbReference>
<feature type="signal peptide" evidence="1">
    <location>
        <begin position="1"/>
        <end position="21"/>
    </location>
</feature>
<reference evidence="2" key="1">
    <citation type="submission" date="2022-10" db="EMBL/GenBank/DDBJ databases">
        <title>Catenovulum adriacola sp. nov. isolated in the Harbour of Susak.</title>
        <authorList>
            <person name="Schoch T."/>
            <person name="Reich S.J."/>
            <person name="Stoeferle S."/>
            <person name="Flaiz M."/>
            <person name="Kazda M."/>
            <person name="Riedel C.U."/>
            <person name="Duerre P."/>
        </authorList>
    </citation>
    <scope>NUCLEOTIDE SEQUENCE</scope>
    <source>
        <strain evidence="2">TS8</strain>
    </source>
</reference>
<dbReference type="EMBL" id="CP109965">
    <property type="protein sequence ID" value="WAJ69895.1"/>
    <property type="molecule type" value="Genomic_DNA"/>
</dbReference>